<gene>
    <name evidence="8" type="ORF">LEA_09523</name>
</gene>
<dbReference type="AlphaFoldDB" id="K1TBF2"/>
<evidence type="ECO:0000256" key="2">
    <source>
        <dbReference type="ARBA" id="ARBA00022475"/>
    </source>
</evidence>
<feature type="non-terminal residue" evidence="8">
    <location>
        <position position="141"/>
    </location>
</feature>
<keyword evidence="5 6" id="KW-0472">Membrane</keyword>
<comment type="subcellular location">
    <subcellularLocation>
        <location evidence="1">Cell membrane</location>
        <topology evidence="1">Multi-pass membrane protein</topology>
    </subcellularLocation>
</comment>
<dbReference type="GO" id="GO:0004713">
    <property type="term" value="F:protein tyrosine kinase activity"/>
    <property type="evidence" value="ECO:0007669"/>
    <property type="project" value="TreeGrafter"/>
</dbReference>
<evidence type="ECO:0000256" key="5">
    <source>
        <dbReference type="ARBA" id="ARBA00023136"/>
    </source>
</evidence>
<feature type="domain" description="Polysaccharide chain length determinant N-terminal" evidence="7">
    <location>
        <begin position="12"/>
        <end position="101"/>
    </location>
</feature>
<accession>K1TBF2</accession>
<reference evidence="8" key="1">
    <citation type="journal article" date="2013" name="Environ. Microbiol.">
        <title>Microbiota from the distal guts of lean and obese adolescents exhibit partial functional redundancy besides clear differences in community structure.</title>
        <authorList>
            <person name="Ferrer M."/>
            <person name="Ruiz A."/>
            <person name="Lanza F."/>
            <person name="Haange S.B."/>
            <person name="Oberbach A."/>
            <person name="Till H."/>
            <person name="Bargiela R."/>
            <person name="Campoy C."/>
            <person name="Segura M.T."/>
            <person name="Richter M."/>
            <person name="von Bergen M."/>
            <person name="Seifert J."/>
            <person name="Suarez A."/>
        </authorList>
    </citation>
    <scope>NUCLEOTIDE SEQUENCE</scope>
</reference>
<dbReference type="EMBL" id="AJWY01006384">
    <property type="protein sequence ID" value="EKC67003.1"/>
    <property type="molecule type" value="Genomic_DNA"/>
</dbReference>
<dbReference type="GO" id="GO:0005886">
    <property type="term" value="C:plasma membrane"/>
    <property type="evidence" value="ECO:0007669"/>
    <property type="project" value="UniProtKB-SubCell"/>
</dbReference>
<evidence type="ECO:0000256" key="3">
    <source>
        <dbReference type="ARBA" id="ARBA00022692"/>
    </source>
</evidence>
<dbReference type="PANTHER" id="PTHR32309:SF13">
    <property type="entry name" value="FERRIC ENTEROBACTIN TRANSPORT PROTEIN FEPE"/>
    <property type="match status" value="1"/>
</dbReference>
<dbReference type="InterPro" id="IPR050445">
    <property type="entry name" value="Bact_polysacc_biosynth/exp"/>
</dbReference>
<evidence type="ECO:0000256" key="4">
    <source>
        <dbReference type="ARBA" id="ARBA00022989"/>
    </source>
</evidence>
<keyword evidence="3 6" id="KW-0812">Transmembrane</keyword>
<keyword evidence="4 6" id="KW-1133">Transmembrane helix</keyword>
<comment type="caution">
    <text evidence="8">The sequence shown here is derived from an EMBL/GenBank/DDBJ whole genome shotgun (WGS) entry which is preliminary data.</text>
</comment>
<sequence length="141" mass="15606">MPFVDNEENEVIDLTEILSAVRQHLLELIFVTLAAALIGFTASKFLMTPKYDSSALMIVNTRQDVNANVTSDQINSATQLVSTYSIIIKSDTVLQQVIDNLGLNLTYAQLNKRVTVAAVDDTQVMKITVQSDSPEWARQVC</sequence>
<keyword evidence="2" id="KW-1003">Cell membrane</keyword>
<name>K1TBF2_9ZZZZ</name>
<dbReference type="InterPro" id="IPR003856">
    <property type="entry name" value="LPS_length_determ_N"/>
</dbReference>
<evidence type="ECO:0000256" key="6">
    <source>
        <dbReference type="SAM" id="Phobius"/>
    </source>
</evidence>
<evidence type="ECO:0000256" key="1">
    <source>
        <dbReference type="ARBA" id="ARBA00004651"/>
    </source>
</evidence>
<dbReference type="PANTHER" id="PTHR32309">
    <property type="entry name" value="TYROSINE-PROTEIN KINASE"/>
    <property type="match status" value="1"/>
</dbReference>
<dbReference type="Pfam" id="PF02706">
    <property type="entry name" value="Wzz"/>
    <property type="match status" value="1"/>
</dbReference>
<evidence type="ECO:0000313" key="8">
    <source>
        <dbReference type="EMBL" id="EKC67003.1"/>
    </source>
</evidence>
<protein>
    <submittedName>
        <fullName evidence="8">Chain length regulator (Capsular polysaccharide biosynthesis)</fullName>
    </submittedName>
</protein>
<feature type="transmembrane region" description="Helical" evidence="6">
    <location>
        <begin position="28"/>
        <end position="47"/>
    </location>
</feature>
<proteinExistence type="predicted"/>
<evidence type="ECO:0000259" key="7">
    <source>
        <dbReference type="Pfam" id="PF02706"/>
    </source>
</evidence>
<organism evidence="8">
    <name type="scientific">human gut metagenome</name>
    <dbReference type="NCBI Taxonomy" id="408170"/>
    <lineage>
        <taxon>unclassified sequences</taxon>
        <taxon>metagenomes</taxon>
        <taxon>organismal metagenomes</taxon>
    </lineage>
</organism>